<dbReference type="RefSeq" id="NP_490759.1">
    <property type="nucleotide sequence ID" value="NM_058358.1"/>
</dbReference>
<proteinExistence type="predicted"/>
<dbReference type="HOGENOM" id="CLU_2005939_0_0_1"/>
<reference evidence="1 2" key="1">
    <citation type="journal article" date="1998" name="Science">
        <title>Genome sequence of the nematode C. elegans: a platform for investigating biology.</title>
        <authorList>
            <consortium name="The C. elegans sequencing consortium"/>
            <person name="Sulson J.E."/>
            <person name="Waterston R."/>
        </authorList>
    </citation>
    <scope>NUCLEOTIDE SEQUENCE [LARGE SCALE GENOMIC DNA]</scope>
    <source>
        <strain evidence="1 2">Bristol N2</strain>
    </source>
</reference>
<dbReference type="AlphaFoldDB" id="Q9BL63"/>
<dbReference type="Bgee" id="WBGene00022028">
    <property type="expression patterns" value="Expressed in adult organism and 1 other cell type or tissue"/>
</dbReference>
<dbReference type="WormBase" id="Y65B4A.4">
    <property type="protein sequence ID" value="CE27301"/>
    <property type="gene ID" value="WBGene00022028"/>
</dbReference>
<organism evidence="1 2">
    <name type="scientific">Caenorhabditis elegans</name>
    <dbReference type="NCBI Taxonomy" id="6239"/>
    <lineage>
        <taxon>Eukaryota</taxon>
        <taxon>Metazoa</taxon>
        <taxon>Ecdysozoa</taxon>
        <taxon>Nematoda</taxon>
        <taxon>Chromadorea</taxon>
        <taxon>Rhabditida</taxon>
        <taxon>Rhabditina</taxon>
        <taxon>Rhabditomorpha</taxon>
        <taxon>Rhabditoidea</taxon>
        <taxon>Rhabditidae</taxon>
        <taxon>Peloderinae</taxon>
        <taxon>Caenorhabditis</taxon>
    </lineage>
</organism>
<dbReference type="InParanoid" id="Q9BL63"/>
<dbReference type="STRING" id="6239.Y65B4A.4.1"/>
<accession>Q9BL63</accession>
<dbReference type="PaxDb" id="6239-Y65B4A.4"/>
<dbReference type="KEGG" id="cel:CELE_Y65B4A.4"/>
<evidence type="ECO:0000313" key="2">
    <source>
        <dbReference type="Proteomes" id="UP000001940"/>
    </source>
</evidence>
<dbReference type="Proteomes" id="UP000001940">
    <property type="component" value="Chromosome I"/>
</dbReference>
<gene>
    <name evidence="1" type="ORF">CELE_Y65B4A.4</name>
    <name evidence="1 3" type="ORF">Y65B4A.4</name>
</gene>
<dbReference type="UCSC" id="Y65B4A.4">
    <property type="organism name" value="c. elegans"/>
</dbReference>
<dbReference type="CTD" id="190484"/>
<sequence length="124" mass="14235">MDPSVVSRLENVANRMENILLKYDSNKKETPVGATPQIINLYDDAICENLVSFYDLSAKIGGDLNRLGCMTKNLFFTLFSMFFVDCVWAQKSGQRRVRDSCERFDDGNCCIFRFQGEKSKIRIL</sequence>
<protein>
    <submittedName>
        <fullName evidence="1">Uncharacterized protein</fullName>
    </submittedName>
</protein>
<dbReference type="AGR" id="WB:WBGene00022028"/>
<dbReference type="SMR" id="Q9BL63"/>
<dbReference type="eggNOG" id="KOG2675">
    <property type="taxonomic scope" value="Eukaryota"/>
</dbReference>
<dbReference type="OrthoDB" id="1601at2759"/>
<dbReference type="EMBL" id="BX284601">
    <property type="protein sequence ID" value="CCD71922.1"/>
    <property type="molecule type" value="Genomic_DNA"/>
</dbReference>
<keyword evidence="2" id="KW-1185">Reference proteome</keyword>
<evidence type="ECO:0000313" key="1">
    <source>
        <dbReference type="EMBL" id="CCD71922.1"/>
    </source>
</evidence>
<evidence type="ECO:0000313" key="3">
    <source>
        <dbReference type="WormBase" id="Y65B4A.4"/>
    </source>
</evidence>
<dbReference type="GeneID" id="190484"/>
<name>Q9BL63_CAEEL</name>